<dbReference type="SUPFAM" id="SSF50729">
    <property type="entry name" value="PH domain-like"/>
    <property type="match status" value="1"/>
</dbReference>
<evidence type="ECO:0000256" key="1">
    <source>
        <dbReference type="ARBA" id="ARBA00004496"/>
    </source>
</evidence>
<dbReference type="PROSITE" id="PS01179">
    <property type="entry name" value="PID"/>
    <property type="match status" value="1"/>
</dbReference>
<name>A0A9J7MGT4_BRAFL</name>
<reference evidence="9" key="2">
    <citation type="submission" date="2025-08" db="UniProtKB">
        <authorList>
            <consortium name="RefSeq"/>
        </authorList>
    </citation>
    <scope>IDENTIFICATION</scope>
    <source>
        <strain evidence="9">S238N-H82</strain>
        <tissue evidence="9">Testes</tissue>
    </source>
</reference>
<organism evidence="8 9">
    <name type="scientific">Branchiostoma floridae</name>
    <name type="common">Florida lancelet</name>
    <name type="synonym">Amphioxus</name>
    <dbReference type="NCBI Taxonomy" id="7739"/>
    <lineage>
        <taxon>Eukaryota</taxon>
        <taxon>Metazoa</taxon>
        <taxon>Chordata</taxon>
        <taxon>Cephalochordata</taxon>
        <taxon>Leptocardii</taxon>
        <taxon>Amphioxiformes</taxon>
        <taxon>Branchiostomatidae</taxon>
        <taxon>Branchiostoma</taxon>
    </lineage>
</organism>
<feature type="compositionally biased region" description="Polar residues" evidence="6">
    <location>
        <begin position="807"/>
        <end position="819"/>
    </location>
</feature>
<gene>
    <name evidence="9" type="primary">LOC118432374</name>
</gene>
<accession>A0A9J7MGT4</accession>
<feature type="compositionally biased region" description="Polar residues" evidence="6">
    <location>
        <begin position="161"/>
        <end position="181"/>
    </location>
</feature>
<dbReference type="GO" id="GO:0005737">
    <property type="term" value="C:cytoplasm"/>
    <property type="evidence" value="ECO:0000318"/>
    <property type="project" value="GO_Central"/>
</dbReference>
<keyword evidence="3" id="KW-0963">Cytoplasm</keyword>
<feature type="compositionally biased region" description="Polar residues" evidence="6">
    <location>
        <begin position="732"/>
        <end position="744"/>
    </location>
</feature>
<feature type="compositionally biased region" description="Polar residues" evidence="6">
    <location>
        <begin position="197"/>
        <end position="216"/>
    </location>
</feature>
<feature type="region of interest" description="Disordered" evidence="6">
    <location>
        <begin position="958"/>
        <end position="1065"/>
    </location>
</feature>
<sequence length="1318" mass="140886">MASTVKKGKKEPLTAEEKVKQYEGDGMVFKGKVIGIDDVEAARGDKMCQDSMNKLKLAVKASGAHKQRITISVSLQGLKIIDLASGAINHRHPVHKISFIARDVTDNRAFGWVFSPGEGQHKFFAIKTEKQAEAVVLSIRDLFQTVYNVKKAEMDKKKQAQQDGTTDPTNGESYYQSVQSTKVKSPKKRRKDKGSPTNESSYDSSTGEPIYQGQLSSNHLNSNTLQLTACLPRVPTNKPVGQDGEAQPAAAEQSAEETKAGAQVGNLLDLEEELQSLQTGIKDMDKLADLFAAQPNDPFSSPDSTANTPNTTQQDLFGSPVAPVRLKQSRLSPWASTPVLNTASPSLTPYQKPSFGLFSTTEFIQKDKAAFDKDKFVERWKLSLNNDSLFRKNRRQLGSNSDIARSRPKSRNSMKIEDWQSFEDPTPMVNDNRFDVSVKNTTNAPPVKEPTTVSSSVVPRLSHPITSAISTFENRNFNGSSPTMLSENRNIPQSQSTNHNNAITTFDNAHFNGSSPVVLSENSNIPQSQTPNHIYKPQAASEETLNNKVKFNPFAQEPDNQTLQAHDKPLQGDNFPTSTTPTPEVSRERMMSSSSTIKSPVSPDWVDPFATYQETPKAATPSSEYDQFLFDKARLELIKSIHQEKPEPPPSLSRNPFRSSLGSLEEAPPTTRKMEVIPEKPENPFNPFRSIDSQDSASEPVAPQAPARRRKTSPGLKRSQSLVTLNEILTPVGSSSLPGSSATTPGDDFLNSLLQPIKANQPLQPIPVNQSQPVLIPTPVNNQSQSKLQPSPSSQLSAVSLPPPPNSKSQPVLQSTPVNQSQTSLHSDTSSQSSGPSFPSLDSGSSKTSPERQIGVIRVLDDPFADSPFQQSANQSDSFSSSSSQSQSNPFSDSPFTVDRKEFVNGVSTTPVVNPFGGGDFSKPTTSFTQSYSTGGMVTRETKTVFSTPVNKDLVKSDPFGDSFRVTSADSSTLATSAISTSFPEDSERRGNQPPANQAFASPGIQQQIDPFGGSFTAPPAQQPAFSQAPMGFNQPQAGFGQGFGTAPMATTMQSPPMMAQPGFGSPAGFGASPFNATTSSVGLNTAAIASPALNTAGQPLVRRPPPEEPKKSQPDPFADLLDYAADQDKKQMAPPDEVGVEGTSDAFSAYFGSAVGIEADEEAESKPPPSGPPPPLLGGDLTGPAPPPRPSANGMAAPTPAPRSAANGPASSDPFGFGNSFGDAPPKPTRAAAPPTAEIDPFGLGSLAPTPAAPAANPAAPSNDPFGNEPFAPFDFGGGDSKSAAKQAPPKPDPFGLDPFTQQEPLYATVNKPPKNQ</sequence>
<keyword evidence="8" id="KW-1185">Reference proteome</keyword>
<keyword evidence="5" id="KW-0221">Differentiation</keyword>
<feature type="region of interest" description="Disordered" evidence="6">
    <location>
        <begin position="564"/>
        <end position="604"/>
    </location>
</feature>
<feature type="compositionally biased region" description="Low complexity" evidence="6">
    <location>
        <begin position="967"/>
        <end position="982"/>
    </location>
</feature>
<dbReference type="OMA" id="SWEANNC"/>
<feature type="region of interest" description="Disordered" evidence="6">
    <location>
        <begin position="234"/>
        <end position="260"/>
    </location>
</feature>
<protein>
    <submittedName>
        <fullName evidence="9">Nuclear pore complex protein DDB_G0274915-like isoform X1</fullName>
    </submittedName>
</protein>
<reference evidence="8" key="1">
    <citation type="journal article" date="2020" name="Nat. Ecol. Evol.">
        <title>Deeply conserved synteny resolves early events in vertebrate evolution.</title>
        <authorList>
            <person name="Simakov O."/>
            <person name="Marletaz F."/>
            <person name="Yue J.X."/>
            <person name="O'Connell B."/>
            <person name="Jenkins J."/>
            <person name="Brandt A."/>
            <person name="Calef R."/>
            <person name="Tung C.H."/>
            <person name="Huang T.K."/>
            <person name="Schmutz J."/>
            <person name="Satoh N."/>
            <person name="Yu J.K."/>
            <person name="Putnam N.H."/>
            <person name="Green R.E."/>
            <person name="Rokhsar D.S."/>
        </authorList>
    </citation>
    <scope>NUCLEOTIDE SEQUENCE [LARGE SCALE GENOMIC DNA]</scope>
    <source>
        <strain evidence="8">S238N-H82</strain>
    </source>
</reference>
<proteinExistence type="predicted"/>
<evidence type="ECO:0000313" key="8">
    <source>
        <dbReference type="Proteomes" id="UP000001554"/>
    </source>
</evidence>
<feature type="compositionally biased region" description="Low complexity" evidence="6">
    <location>
        <begin position="1249"/>
        <end position="1262"/>
    </location>
</feature>
<dbReference type="SMART" id="SM00462">
    <property type="entry name" value="PTB"/>
    <property type="match status" value="1"/>
</dbReference>
<dbReference type="CDD" id="cd01215">
    <property type="entry name" value="PTB_Dab"/>
    <property type="match status" value="1"/>
</dbReference>
<evidence type="ECO:0000256" key="3">
    <source>
        <dbReference type="ARBA" id="ARBA00022490"/>
    </source>
</evidence>
<feature type="compositionally biased region" description="Low complexity" evidence="6">
    <location>
        <begin position="1018"/>
        <end position="1030"/>
    </location>
</feature>
<feature type="compositionally biased region" description="Low complexity" evidence="6">
    <location>
        <begin position="591"/>
        <end position="602"/>
    </location>
</feature>
<dbReference type="InterPro" id="IPR006020">
    <property type="entry name" value="PTB/PI_dom"/>
</dbReference>
<feature type="compositionally biased region" description="Basic and acidic residues" evidence="6">
    <location>
        <begin position="1105"/>
        <end position="1114"/>
    </location>
</feature>
<dbReference type="GeneID" id="118432374"/>
<dbReference type="Gene3D" id="2.30.29.30">
    <property type="entry name" value="Pleckstrin-homology domain (PH domain)/Phosphotyrosine-binding domain (PTB)"/>
    <property type="match status" value="1"/>
</dbReference>
<dbReference type="KEGG" id="bfo:118432374"/>
<evidence type="ECO:0000256" key="2">
    <source>
        <dbReference type="ARBA" id="ARBA00022473"/>
    </source>
</evidence>
<evidence type="ECO:0000256" key="5">
    <source>
        <dbReference type="ARBA" id="ARBA00022782"/>
    </source>
</evidence>
<feature type="compositionally biased region" description="Polar residues" evidence="6">
    <location>
        <begin position="297"/>
        <end position="316"/>
    </location>
</feature>
<feature type="compositionally biased region" description="Polar residues" evidence="6">
    <location>
        <begin position="652"/>
        <end position="662"/>
    </location>
</feature>
<feature type="region of interest" description="Disordered" evidence="6">
    <location>
        <begin position="911"/>
        <end position="934"/>
    </location>
</feature>
<evidence type="ECO:0000256" key="6">
    <source>
        <dbReference type="SAM" id="MobiDB-lite"/>
    </source>
</evidence>
<dbReference type="OrthoDB" id="10069833at2759"/>
<feature type="domain" description="PID" evidence="7">
    <location>
        <begin position="24"/>
        <end position="148"/>
    </location>
</feature>
<evidence type="ECO:0000313" key="9">
    <source>
        <dbReference type="RefSeq" id="XP_035699810.1"/>
    </source>
</evidence>
<feature type="compositionally biased region" description="Polar residues" evidence="6">
    <location>
        <begin position="923"/>
        <end position="934"/>
    </location>
</feature>
<feature type="compositionally biased region" description="Basic and acidic residues" evidence="6">
    <location>
        <begin position="672"/>
        <end position="682"/>
    </location>
</feature>
<dbReference type="InterPro" id="IPR048561">
    <property type="entry name" value="Dab_PTB"/>
</dbReference>
<evidence type="ECO:0000256" key="4">
    <source>
        <dbReference type="ARBA" id="ARBA00022553"/>
    </source>
</evidence>
<dbReference type="Proteomes" id="UP000001554">
    <property type="component" value="Chromosome 15"/>
</dbReference>
<dbReference type="PANTHER" id="PTHR47695:SF3">
    <property type="entry name" value="PID DOMAIN-CONTAINING PROTEIN"/>
    <property type="match status" value="1"/>
</dbReference>
<dbReference type="Pfam" id="PF00640">
    <property type="entry name" value="PID"/>
    <property type="match status" value="1"/>
</dbReference>
<evidence type="ECO:0000259" key="7">
    <source>
        <dbReference type="PROSITE" id="PS01179"/>
    </source>
</evidence>
<feature type="compositionally biased region" description="Pro residues" evidence="6">
    <location>
        <begin position="1167"/>
        <end position="1177"/>
    </location>
</feature>
<dbReference type="InterPro" id="IPR011993">
    <property type="entry name" value="PH-like_dom_sf"/>
</dbReference>
<feature type="compositionally biased region" description="Polar residues" evidence="6">
    <location>
        <begin position="574"/>
        <end position="583"/>
    </location>
</feature>
<feature type="region of interest" description="Disordered" evidence="6">
    <location>
        <begin position="153"/>
        <end position="216"/>
    </location>
</feature>
<feature type="compositionally biased region" description="Low complexity" evidence="6">
    <location>
        <begin position="869"/>
        <end position="896"/>
    </location>
</feature>
<dbReference type="GO" id="GO:0030154">
    <property type="term" value="P:cell differentiation"/>
    <property type="evidence" value="ECO:0007669"/>
    <property type="project" value="UniProtKB-KW"/>
</dbReference>
<keyword evidence="2" id="KW-0217">Developmental protein</keyword>
<feature type="compositionally biased region" description="Low complexity" evidence="6">
    <location>
        <begin position="783"/>
        <end position="800"/>
    </location>
</feature>
<feature type="compositionally biased region" description="Polar residues" evidence="6">
    <location>
        <begin position="763"/>
        <end position="773"/>
    </location>
</feature>
<feature type="region of interest" description="Disordered" evidence="6">
    <location>
        <begin position="642"/>
        <end position="751"/>
    </location>
</feature>
<keyword evidence="4" id="KW-0597">Phosphoprotein</keyword>
<dbReference type="RefSeq" id="XP_035699810.1">
    <property type="nucleotide sequence ID" value="XM_035843917.1"/>
</dbReference>
<dbReference type="PANTHER" id="PTHR47695">
    <property type="entry name" value="PID DOMAIN-CONTAINING PROTEIN"/>
    <property type="match status" value="1"/>
</dbReference>
<feature type="region of interest" description="Disordered" evidence="6">
    <location>
        <begin position="293"/>
        <end position="318"/>
    </location>
</feature>
<feature type="compositionally biased region" description="Polar residues" evidence="6">
    <location>
        <begin position="994"/>
        <end position="1009"/>
    </location>
</feature>
<feature type="region of interest" description="Disordered" evidence="6">
    <location>
        <begin position="763"/>
        <end position="897"/>
    </location>
</feature>
<comment type="subcellular location">
    <subcellularLocation>
        <location evidence="1">Cytoplasm</location>
    </subcellularLocation>
</comment>
<feature type="region of interest" description="Disordered" evidence="6">
    <location>
        <begin position="1092"/>
        <end position="1318"/>
    </location>
</feature>
<feature type="compositionally biased region" description="Low complexity" evidence="6">
    <location>
        <begin position="820"/>
        <end position="846"/>
    </location>
</feature>